<sequence>MARLSRALPMSLLLRSATVRRLTLRDAARHGDRLDAA</sequence>
<accession>A0A9E6Y0X4</accession>
<dbReference type="KEGG" id="sbae:DSM104329_04466"/>
<organism evidence="1 2">
    <name type="scientific">Capillimicrobium parvum</name>
    <dbReference type="NCBI Taxonomy" id="2884022"/>
    <lineage>
        <taxon>Bacteria</taxon>
        <taxon>Bacillati</taxon>
        <taxon>Actinomycetota</taxon>
        <taxon>Thermoleophilia</taxon>
        <taxon>Solirubrobacterales</taxon>
        <taxon>Capillimicrobiaceae</taxon>
        <taxon>Capillimicrobium</taxon>
    </lineage>
</organism>
<dbReference type="Proteomes" id="UP001162834">
    <property type="component" value="Chromosome"/>
</dbReference>
<dbReference type="EMBL" id="CP087164">
    <property type="protein sequence ID" value="UGS38044.1"/>
    <property type="molecule type" value="Genomic_DNA"/>
</dbReference>
<gene>
    <name evidence="1" type="ORF">DSM104329_04466</name>
</gene>
<dbReference type="AlphaFoldDB" id="A0A9E6Y0X4"/>
<evidence type="ECO:0000313" key="2">
    <source>
        <dbReference type="Proteomes" id="UP001162834"/>
    </source>
</evidence>
<keyword evidence="2" id="KW-1185">Reference proteome</keyword>
<name>A0A9E6Y0X4_9ACTN</name>
<reference evidence="1" key="1">
    <citation type="journal article" date="2022" name="Int. J. Syst. Evol. Microbiol.">
        <title>Pseudomonas aegrilactucae sp. nov. and Pseudomonas morbosilactucae sp. nov., pathogens causing bacterial rot of lettuce in Japan.</title>
        <authorList>
            <person name="Sawada H."/>
            <person name="Fujikawa T."/>
            <person name="Satou M."/>
        </authorList>
    </citation>
    <scope>NUCLEOTIDE SEQUENCE</scope>
    <source>
        <strain evidence="1">0166_1</strain>
    </source>
</reference>
<protein>
    <submittedName>
        <fullName evidence="1">Uncharacterized protein</fullName>
    </submittedName>
</protein>
<evidence type="ECO:0000313" key="1">
    <source>
        <dbReference type="EMBL" id="UGS38044.1"/>
    </source>
</evidence>
<proteinExistence type="predicted"/>